<feature type="compositionally biased region" description="Basic and acidic residues" evidence="13">
    <location>
        <begin position="72"/>
        <end position="88"/>
    </location>
</feature>
<keyword evidence="15" id="KW-1185">Reference proteome</keyword>
<evidence type="ECO:0000256" key="11">
    <source>
        <dbReference type="ARBA" id="ARBA00023303"/>
    </source>
</evidence>
<dbReference type="AlphaFoldDB" id="A0A5B7KPJ7"/>
<evidence type="ECO:0000313" key="14">
    <source>
        <dbReference type="EMBL" id="MPD06785.1"/>
    </source>
</evidence>
<keyword evidence="9" id="KW-0472">Membrane</keyword>
<protein>
    <submittedName>
        <fullName evidence="14">Uncharacterized protein</fullName>
    </submittedName>
</protein>
<evidence type="ECO:0000256" key="6">
    <source>
        <dbReference type="ARBA" id="ARBA00022989"/>
    </source>
</evidence>
<organism evidence="14 15">
    <name type="scientific">Portunus trituberculatus</name>
    <name type="common">Swimming crab</name>
    <name type="synonym">Neptunus trituberculatus</name>
    <dbReference type="NCBI Taxonomy" id="210409"/>
    <lineage>
        <taxon>Eukaryota</taxon>
        <taxon>Metazoa</taxon>
        <taxon>Ecdysozoa</taxon>
        <taxon>Arthropoda</taxon>
        <taxon>Crustacea</taxon>
        <taxon>Multicrustacea</taxon>
        <taxon>Malacostraca</taxon>
        <taxon>Eumalacostraca</taxon>
        <taxon>Eucarida</taxon>
        <taxon>Decapoda</taxon>
        <taxon>Pleocyemata</taxon>
        <taxon>Brachyura</taxon>
        <taxon>Eubrachyura</taxon>
        <taxon>Portunoidea</taxon>
        <taxon>Portunidae</taxon>
        <taxon>Portuninae</taxon>
        <taxon>Portunus</taxon>
    </lineage>
</organism>
<sequence>MQSFSLLINVHQETYLPELLTEKLGARVAIHHPMTHPSMEDEATDLSPGTASTIAIRKVGSQTERHKIRGKIGREYEDVRQGETQHTR</sequence>
<evidence type="ECO:0000313" key="15">
    <source>
        <dbReference type="Proteomes" id="UP000324222"/>
    </source>
</evidence>
<accession>A0A5B7KPJ7</accession>
<evidence type="ECO:0000256" key="10">
    <source>
        <dbReference type="ARBA" id="ARBA00023201"/>
    </source>
</evidence>
<dbReference type="Gene3D" id="2.60.470.10">
    <property type="entry name" value="Acid-sensing ion channels like domains"/>
    <property type="match status" value="1"/>
</dbReference>
<dbReference type="Proteomes" id="UP000324222">
    <property type="component" value="Unassembled WGS sequence"/>
</dbReference>
<dbReference type="InterPro" id="IPR001873">
    <property type="entry name" value="ENaC"/>
</dbReference>
<keyword evidence="10 12" id="KW-0739">Sodium transport</keyword>
<evidence type="ECO:0000256" key="5">
    <source>
        <dbReference type="ARBA" id="ARBA00022692"/>
    </source>
</evidence>
<evidence type="ECO:0000256" key="2">
    <source>
        <dbReference type="ARBA" id="ARBA00007193"/>
    </source>
</evidence>
<comment type="similarity">
    <text evidence="2 12">Belongs to the amiloride-sensitive sodium channel (TC 1.A.6) family.</text>
</comment>
<evidence type="ECO:0000256" key="8">
    <source>
        <dbReference type="ARBA" id="ARBA00023065"/>
    </source>
</evidence>
<comment type="caution">
    <text evidence="14">The sequence shown here is derived from an EMBL/GenBank/DDBJ whole genome shotgun (WGS) entry which is preliminary data.</text>
</comment>
<dbReference type="OrthoDB" id="6382381at2759"/>
<evidence type="ECO:0000256" key="4">
    <source>
        <dbReference type="ARBA" id="ARBA00022461"/>
    </source>
</evidence>
<evidence type="ECO:0000256" key="3">
    <source>
        <dbReference type="ARBA" id="ARBA00022448"/>
    </source>
</evidence>
<keyword evidence="4 12" id="KW-0894">Sodium channel</keyword>
<evidence type="ECO:0000256" key="12">
    <source>
        <dbReference type="RuleBase" id="RU000679"/>
    </source>
</evidence>
<evidence type="ECO:0000256" key="9">
    <source>
        <dbReference type="ARBA" id="ARBA00023136"/>
    </source>
</evidence>
<keyword evidence="3 12" id="KW-0813">Transport</keyword>
<dbReference type="GO" id="GO:0016020">
    <property type="term" value="C:membrane"/>
    <property type="evidence" value="ECO:0007669"/>
    <property type="project" value="UniProtKB-SubCell"/>
</dbReference>
<proteinExistence type="inferred from homology"/>
<keyword evidence="11 12" id="KW-0407">Ion channel</keyword>
<dbReference type="GO" id="GO:0005272">
    <property type="term" value="F:sodium channel activity"/>
    <property type="evidence" value="ECO:0007669"/>
    <property type="project" value="UniProtKB-KW"/>
</dbReference>
<evidence type="ECO:0000256" key="7">
    <source>
        <dbReference type="ARBA" id="ARBA00023053"/>
    </source>
</evidence>
<evidence type="ECO:0000256" key="13">
    <source>
        <dbReference type="SAM" id="MobiDB-lite"/>
    </source>
</evidence>
<keyword evidence="6" id="KW-1133">Transmembrane helix</keyword>
<name>A0A5B7KPJ7_PORTR</name>
<reference evidence="14 15" key="1">
    <citation type="submission" date="2019-05" db="EMBL/GenBank/DDBJ databases">
        <title>Another draft genome of Portunus trituberculatus and its Hox gene families provides insights of decapod evolution.</title>
        <authorList>
            <person name="Jeong J.-H."/>
            <person name="Song I."/>
            <person name="Kim S."/>
            <person name="Choi T."/>
            <person name="Kim D."/>
            <person name="Ryu S."/>
            <person name="Kim W."/>
        </authorList>
    </citation>
    <scope>NUCLEOTIDE SEQUENCE [LARGE SCALE GENOMIC DNA]</scope>
    <source>
        <tissue evidence="14">Muscle</tissue>
    </source>
</reference>
<dbReference type="Pfam" id="PF00858">
    <property type="entry name" value="ASC"/>
    <property type="match status" value="1"/>
</dbReference>
<dbReference type="EMBL" id="VSRR010153009">
    <property type="protein sequence ID" value="MPD06785.1"/>
    <property type="molecule type" value="Genomic_DNA"/>
</dbReference>
<feature type="region of interest" description="Disordered" evidence="13">
    <location>
        <begin position="58"/>
        <end position="88"/>
    </location>
</feature>
<keyword evidence="5 12" id="KW-0812">Transmembrane</keyword>
<comment type="subcellular location">
    <subcellularLocation>
        <location evidence="1">Membrane</location>
        <topology evidence="1">Multi-pass membrane protein</topology>
    </subcellularLocation>
</comment>
<gene>
    <name evidence="14" type="ORF">E2C01_102613</name>
</gene>
<evidence type="ECO:0000256" key="1">
    <source>
        <dbReference type="ARBA" id="ARBA00004141"/>
    </source>
</evidence>
<keyword evidence="8 12" id="KW-0406">Ion transport</keyword>
<keyword evidence="7" id="KW-0915">Sodium</keyword>